<dbReference type="PANTHER" id="PTHR13398:SF0">
    <property type="entry name" value="GDP-FUCOSE PROTEIN O-FUCOSYLTRANSFERASE 2"/>
    <property type="match status" value="1"/>
</dbReference>
<keyword evidence="10" id="KW-0472">Membrane</keyword>
<evidence type="ECO:0000313" key="12">
    <source>
        <dbReference type="Proteomes" id="UP000703661"/>
    </source>
</evidence>
<comment type="similarity">
    <text evidence="7">Belongs to the glycosyltransferase 68 family.</text>
</comment>
<organism evidence="11 12">
    <name type="scientific">Entomortierella chlamydospora</name>
    <dbReference type="NCBI Taxonomy" id="101097"/>
    <lineage>
        <taxon>Eukaryota</taxon>
        <taxon>Fungi</taxon>
        <taxon>Fungi incertae sedis</taxon>
        <taxon>Mucoromycota</taxon>
        <taxon>Mortierellomycotina</taxon>
        <taxon>Mortierellomycetes</taxon>
        <taxon>Mortierellales</taxon>
        <taxon>Mortierellaceae</taxon>
        <taxon>Entomortierella</taxon>
    </lineage>
</organism>
<evidence type="ECO:0000256" key="6">
    <source>
        <dbReference type="ARBA" id="ARBA00023277"/>
    </source>
</evidence>
<dbReference type="CDD" id="cd11296">
    <property type="entry name" value="O-FucT_like"/>
    <property type="match status" value="1"/>
</dbReference>
<proteinExistence type="inferred from homology"/>
<comment type="caution">
    <text evidence="11">The sequence shown here is derived from an EMBL/GenBank/DDBJ whole genome shotgun (WGS) entry which is preliminary data.</text>
</comment>
<name>A0A9P6MPE3_9FUNG</name>
<dbReference type="GO" id="GO:0005783">
    <property type="term" value="C:endoplasmic reticulum"/>
    <property type="evidence" value="ECO:0007669"/>
    <property type="project" value="UniProtKB-SubCell"/>
</dbReference>
<gene>
    <name evidence="11" type="ORF">BGZ80_003517</name>
</gene>
<dbReference type="InterPro" id="IPR019378">
    <property type="entry name" value="GDP-Fuc_O-FucTrfase"/>
</dbReference>
<keyword evidence="4" id="KW-0256">Endoplasmic reticulum</keyword>
<keyword evidence="10" id="KW-0812">Transmembrane</keyword>
<dbReference type="PANTHER" id="PTHR13398">
    <property type="entry name" value="GDP-FUCOSE PROTEIN O-FUCOSYLTRANSFERASE 2"/>
    <property type="match status" value="1"/>
</dbReference>
<dbReference type="AlphaFoldDB" id="A0A9P6MPE3"/>
<dbReference type="Gene3D" id="3.40.50.11340">
    <property type="match status" value="1"/>
</dbReference>
<evidence type="ECO:0000256" key="9">
    <source>
        <dbReference type="SAM" id="MobiDB-lite"/>
    </source>
</evidence>
<keyword evidence="5" id="KW-0294">Fucose metabolism</keyword>
<keyword evidence="12" id="KW-1185">Reference proteome</keyword>
<keyword evidence="3" id="KW-0808">Transferase</keyword>
<feature type="transmembrane region" description="Helical" evidence="10">
    <location>
        <begin position="20"/>
        <end position="36"/>
    </location>
</feature>
<comment type="subcellular location">
    <subcellularLocation>
        <location evidence="1">Endoplasmic reticulum</location>
    </subcellularLocation>
</comment>
<evidence type="ECO:0000256" key="2">
    <source>
        <dbReference type="ARBA" id="ARBA00004922"/>
    </source>
</evidence>
<keyword evidence="10" id="KW-1133">Transmembrane helix</keyword>
<dbReference type="GO" id="GO:0006004">
    <property type="term" value="P:fucose metabolic process"/>
    <property type="evidence" value="ECO:0007669"/>
    <property type="project" value="UniProtKB-KW"/>
</dbReference>
<dbReference type="InterPro" id="IPR045130">
    <property type="entry name" value="OFUT2-like"/>
</dbReference>
<evidence type="ECO:0000256" key="7">
    <source>
        <dbReference type="ARBA" id="ARBA00025803"/>
    </source>
</evidence>
<keyword evidence="6" id="KW-0119">Carbohydrate metabolism</keyword>
<evidence type="ECO:0000256" key="5">
    <source>
        <dbReference type="ARBA" id="ARBA00023253"/>
    </source>
</evidence>
<evidence type="ECO:0000313" key="11">
    <source>
        <dbReference type="EMBL" id="KAG0008384.1"/>
    </source>
</evidence>
<comment type="pathway">
    <text evidence="2">Protein modification; protein glycosylation.</text>
</comment>
<evidence type="ECO:0000256" key="4">
    <source>
        <dbReference type="ARBA" id="ARBA00022824"/>
    </source>
</evidence>
<dbReference type="Pfam" id="PF10250">
    <property type="entry name" value="O-FucT"/>
    <property type="match status" value="1"/>
</dbReference>
<evidence type="ECO:0000256" key="1">
    <source>
        <dbReference type="ARBA" id="ARBA00004240"/>
    </source>
</evidence>
<accession>A0A9P6MPE3</accession>
<evidence type="ECO:0000256" key="8">
    <source>
        <dbReference type="ARBA" id="ARBA00026232"/>
    </source>
</evidence>
<dbReference type="Gene3D" id="3.40.50.11350">
    <property type="match status" value="1"/>
</dbReference>
<reference evidence="11" key="1">
    <citation type="journal article" date="2020" name="Fungal Divers.">
        <title>Resolving the Mortierellaceae phylogeny through synthesis of multi-gene phylogenetics and phylogenomics.</title>
        <authorList>
            <person name="Vandepol N."/>
            <person name="Liber J."/>
            <person name="Desiro A."/>
            <person name="Na H."/>
            <person name="Kennedy M."/>
            <person name="Barry K."/>
            <person name="Grigoriev I.V."/>
            <person name="Miller A.N."/>
            <person name="O'Donnell K."/>
            <person name="Stajich J.E."/>
            <person name="Bonito G."/>
        </authorList>
    </citation>
    <scope>NUCLEOTIDE SEQUENCE</scope>
    <source>
        <strain evidence="11">NRRL 2769</strain>
    </source>
</reference>
<dbReference type="GO" id="GO:0046922">
    <property type="term" value="F:peptide-O-fucosyltransferase activity"/>
    <property type="evidence" value="ECO:0007669"/>
    <property type="project" value="InterPro"/>
</dbReference>
<evidence type="ECO:0000256" key="10">
    <source>
        <dbReference type="SAM" id="Phobius"/>
    </source>
</evidence>
<dbReference type="Proteomes" id="UP000703661">
    <property type="component" value="Unassembled WGS sequence"/>
</dbReference>
<feature type="region of interest" description="Disordered" evidence="9">
    <location>
        <begin position="308"/>
        <end position="339"/>
    </location>
</feature>
<evidence type="ECO:0000256" key="3">
    <source>
        <dbReference type="ARBA" id="ARBA00022679"/>
    </source>
</evidence>
<protein>
    <recommendedName>
        <fullName evidence="8">GDP-fucose protein O-fucosyltransferase 2</fullName>
    </recommendedName>
</protein>
<dbReference type="EMBL" id="JAAAID010001933">
    <property type="protein sequence ID" value="KAG0008384.1"/>
    <property type="molecule type" value="Genomic_DNA"/>
</dbReference>
<sequence length="521" mass="58525">MKTLAGQGSNSRSLSLKTKILVTLIVIIIVSAWTLLSNIDVMDFDVNFENTNSFINGQNDTAPSVDLGPLEPAVSLLDRDTKYLTFLPFAGFTNQFISIEPAALIAKKLNRTLILPPIMSSYHDHDNTHQRWASLFNIPRFTHLTGIPVLAWDQVRPLTPAQRKVGRDQAVYGTYLDLSIQTEEWARVAENLTCEIIVNYGTPGNPINHSGMNFLWHFLFRPIPKQPPMKNEGENGLYVLDDIVTAYADNQDQLLVLSNAYKVRDDAHGSRLWDEIGSNLHFVPELMEYATLRVNEESRGDWGIEALVDDDPEEKPRSPEDEDIEPIIPPNMNPNATESGVTLDLSLSNMTAPLTRTPYIAIHLRRGDIWEKCKGKDMTRCLIPFDTYVDAVARARTNAAARGLHSRLPVIVTTDTTSEDDLRTIEQLGWHRMDHAKYGTAKLWGPFGEAMVDAAVLAHADEFVGSPMSTMTRIAARRQKSWYNRGMIYPGAPKKKGMRKRYLVSSESEWEANADAVSIVY</sequence>